<dbReference type="OrthoDB" id="8029555at2759"/>
<dbReference type="SUPFAM" id="SSF53098">
    <property type="entry name" value="Ribonuclease H-like"/>
    <property type="match status" value="1"/>
</dbReference>
<sequence length="169" mass="19522">MVDRFNRTLDEHSRKVMHKSQRDWDKHIQIFLLAYRTALHETVGHAPAKVLFGMDLRLLADLKFGKKPGEALGIGNYWTTSRDEMEDLHHFVRQRTRRMSDKIKDRCDRGANSDGLKEGDLVLLFNPRRRKRLSLKTPNIVGRTAKGGLSCSTLYKRPKQNQLGEADPL</sequence>
<dbReference type="Gene3D" id="3.30.420.10">
    <property type="entry name" value="Ribonuclease H-like superfamily/Ribonuclease H"/>
    <property type="match status" value="1"/>
</dbReference>
<accession>A0A310SEB1</accession>
<dbReference type="Proteomes" id="UP000250275">
    <property type="component" value="Unassembled WGS sequence"/>
</dbReference>
<dbReference type="EMBL" id="KQ762519">
    <property type="protein sequence ID" value="OAD55775.1"/>
    <property type="molecule type" value="Genomic_DNA"/>
</dbReference>
<name>A0A310SEB1_9HYME</name>
<protein>
    <recommendedName>
        <fullName evidence="3">Integrase catalytic domain-containing protein</fullName>
    </recommendedName>
</protein>
<evidence type="ECO:0000313" key="1">
    <source>
        <dbReference type="EMBL" id="OAD55775.1"/>
    </source>
</evidence>
<dbReference type="InterPro" id="IPR050951">
    <property type="entry name" value="Retrovirus_Pol_polyprotein"/>
</dbReference>
<dbReference type="InterPro" id="IPR036397">
    <property type="entry name" value="RNaseH_sf"/>
</dbReference>
<evidence type="ECO:0008006" key="3">
    <source>
        <dbReference type="Google" id="ProtNLM"/>
    </source>
</evidence>
<dbReference type="InterPro" id="IPR012337">
    <property type="entry name" value="RNaseH-like_sf"/>
</dbReference>
<organism evidence="1 2">
    <name type="scientific">Eufriesea mexicana</name>
    <dbReference type="NCBI Taxonomy" id="516756"/>
    <lineage>
        <taxon>Eukaryota</taxon>
        <taxon>Metazoa</taxon>
        <taxon>Ecdysozoa</taxon>
        <taxon>Arthropoda</taxon>
        <taxon>Hexapoda</taxon>
        <taxon>Insecta</taxon>
        <taxon>Pterygota</taxon>
        <taxon>Neoptera</taxon>
        <taxon>Endopterygota</taxon>
        <taxon>Hymenoptera</taxon>
        <taxon>Apocrita</taxon>
        <taxon>Aculeata</taxon>
        <taxon>Apoidea</taxon>
        <taxon>Anthophila</taxon>
        <taxon>Apidae</taxon>
        <taxon>Eufriesea</taxon>
    </lineage>
</organism>
<dbReference type="PANTHER" id="PTHR37984">
    <property type="entry name" value="PROTEIN CBG26694"/>
    <property type="match status" value="1"/>
</dbReference>
<keyword evidence="2" id="KW-1185">Reference proteome</keyword>
<evidence type="ECO:0000313" key="2">
    <source>
        <dbReference type="Proteomes" id="UP000250275"/>
    </source>
</evidence>
<dbReference type="PANTHER" id="PTHR37984:SF15">
    <property type="entry name" value="INTEGRASE CATALYTIC DOMAIN-CONTAINING PROTEIN"/>
    <property type="match status" value="1"/>
</dbReference>
<proteinExistence type="predicted"/>
<dbReference type="GO" id="GO:0003676">
    <property type="term" value="F:nucleic acid binding"/>
    <property type="evidence" value="ECO:0007669"/>
    <property type="project" value="InterPro"/>
</dbReference>
<reference evidence="1 2" key="1">
    <citation type="submission" date="2015-07" db="EMBL/GenBank/DDBJ databases">
        <title>The genome of Eufriesea mexicana.</title>
        <authorList>
            <person name="Pan H."/>
            <person name="Kapheim K."/>
        </authorList>
    </citation>
    <scope>NUCLEOTIDE SEQUENCE [LARGE SCALE GENOMIC DNA]</scope>
    <source>
        <strain evidence="1">0111107269</strain>
        <tissue evidence="1">Whole body</tissue>
    </source>
</reference>
<gene>
    <name evidence="1" type="ORF">WN48_04409</name>
</gene>
<dbReference type="AlphaFoldDB" id="A0A310SEB1"/>